<accession>A0A444RJN8</accession>
<sequence length="77" mass="8972">MADYIQHRQCQTCFTLFPSNQKLFDHIEEYRSRERLLVAEAGRTRLEAISCDTFKRMFSAMKPALSVMKSSNGYIGF</sequence>
<comment type="caution">
    <text evidence="1">The sequence shown here is derived from an EMBL/GenBank/DDBJ whole genome shotgun (WGS) entry which is preliminary data.</text>
</comment>
<evidence type="ECO:0000313" key="1">
    <source>
        <dbReference type="EMBL" id="RXG41346.1"/>
    </source>
</evidence>
<organism evidence="1 2">
    <name type="scientific">Verticillium dahliae</name>
    <name type="common">Verticillium wilt</name>
    <dbReference type="NCBI Taxonomy" id="27337"/>
    <lineage>
        <taxon>Eukaryota</taxon>
        <taxon>Fungi</taxon>
        <taxon>Dikarya</taxon>
        <taxon>Ascomycota</taxon>
        <taxon>Pezizomycotina</taxon>
        <taxon>Sordariomycetes</taxon>
        <taxon>Hypocreomycetidae</taxon>
        <taxon>Glomerellales</taxon>
        <taxon>Plectosphaerellaceae</taxon>
        <taxon>Verticillium</taxon>
    </lineage>
</organism>
<reference evidence="1 2" key="1">
    <citation type="submission" date="2018-12" db="EMBL/GenBank/DDBJ databases">
        <title>Genome of Verticillium dahliae isolate Getta Getta.</title>
        <authorList>
            <person name="Gardiner D.M."/>
        </authorList>
    </citation>
    <scope>NUCLEOTIDE SEQUENCE [LARGE SCALE GENOMIC DNA]</scope>
    <source>
        <strain evidence="1 2">Getta Getta</strain>
    </source>
</reference>
<dbReference type="EMBL" id="RSDZ01000227">
    <property type="protein sequence ID" value="RXG41346.1"/>
    <property type="molecule type" value="Genomic_DNA"/>
</dbReference>
<name>A0A444RJN8_VERDA</name>
<protein>
    <submittedName>
        <fullName evidence="1">Uncharacterized protein</fullName>
    </submittedName>
</protein>
<evidence type="ECO:0000313" key="2">
    <source>
        <dbReference type="Proteomes" id="UP000288725"/>
    </source>
</evidence>
<gene>
    <name evidence="1" type="ORF">VDGE_30382</name>
</gene>
<proteinExistence type="predicted"/>
<dbReference type="AlphaFoldDB" id="A0A444RJN8"/>
<dbReference type="Proteomes" id="UP000288725">
    <property type="component" value="Chromosome 4"/>
</dbReference>